<organism evidence="2 3">
    <name type="scientific">Sporothrix curviconia</name>
    <dbReference type="NCBI Taxonomy" id="1260050"/>
    <lineage>
        <taxon>Eukaryota</taxon>
        <taxon>Fungi</taxon>
        <taxon>Dikarya</taxon>
        <taxon>Ascomycota</taxon>
        <taxon>Pezizomycotina</taxon>
        <taxon>Sordariomycetes</taxon>
        <taxon>Sordariomycetidae</taxon>
        <taxon>Ophiostomatales</taxon>
        <taxon>Ophiostomataceae</taxon>
        <taxon>Sporothrix</taxon>
    </lineage>
</organism>
<sequence length="263" mass="25948">MADQRGISTGVAPDVSGSLLETTNSTTTAPTVEAGSTAVTAAVENTNPSAQDVVDDILSPKPPADEASGPQVSSTSAGTSSPAPSERPTAAPAQATATPSVPPRWTEATGTVTTVTGGLSAFCALIATYLSFRHKGKDGRDGRDGKEGQRGPSGPAGPEGPAGPVGPAGPPGSDDLTATKVRAAAAVAASVVLMAMTRPSFEALDDADRSVAVAQAMAKAVETGIRTANAVKEVGDGATEADGDNDGETVLGEVGMSVIHTTN</sequence>
<comment type="caution">
    <text evidence="2">The sequence shown here is derived from an EMBL/GenBank/DDBJ whole genome shotgun (WGS) entry which is preliminary data.</text>
</comment>
<proteinExistence type="predicted"/>
<dbReference type="EMBL" id="CAWUHB010000128">
    <property type="protein sequence ID" value="CAK7236929.1"/>
    <property type="molecule type" value="Genomic_DNA"/>
</dbReference>
<protein>
    <submittedName>
        <fullName evidence="2">Uncharacterized protein</fullName>
    </submittedName>
</protein>
<dbReference type="Pfam" id="PF01391">
    <property type="entry name" value="Collagen"/>
    <property type="match status" value="1"/>
</dbReference>
<evidence type="ECO:0000256" key="1">
    <source>
        <dbReference type="SAM" id="MobiDB-lite"/>
    </source>
</evidence>
<evidence type="ECO:0000313" key="2">
    <source>
        <dbReference type="EMBL" id="CAK7236929.1"/>
    </source>
</evidence>
<gene>
    <name evidence="2" type="ORF">SCUCBS95973_009775</name>
</gene>
<feature type="compositionally biased region" description="Low complexity" evidence="1">
    <location>
        <begin position="73"/>
        <end position="99"/>
    </location>
</feature>
<feature type="compositionally biased region" description="Polar residues" evidence="1">
    <location>
        <begin position="19"/>
        <end position="30"/>
    </location>
</feature>
<name>A0ABP0CXQ7_9PEZI</name>
<reference evidence="2 3" key="1">
    <citation type="submission" date="2024-01" db="EMBL/GenBank/DDBJ databases">
        <authorList>
            <person name="Allen C."/>
            <person name="Tagirdzhanova G."/>
        </authorList>
    </citation>
    <scope>NUCLEOTIDE SEQUENCE [LARGE SCALE GENOMIC DNA]</scope>
</reference>
<dbReference type="Proteomes" id="UP001642405">
    <property type="component" value="Unassembled WGS sequence"/>
</dbReference>
<keyword evidence="3" id="KW-1185">Reference proteome</keyword>
<feature type="region of interest" description="Disordered" evidence="1">
    <location>
        <begin position="1"/>
        <end position="33"/>
    </location>
</feature>
<evidence type="ECO:0000313" key="3">
    <source>
        <dbReference type="Proteomes" id="UP001642405"/>
    </source>
</evidence>
<feature type="region of interest" description="Disordered" evidence="1">
    <location>
        <begin position="47"/>
        <end position="107"/>
    </location>
</feature>
<feature type="compositionally biased region" description="Basic and acidic residues" evidence="1">
    <location>
        <begin position="138"/>
        <end position="149"/>
    </location>
</feature>
<feature type="region of interest" description="Disordered" evidence="1">
    <location>
        <begin position="135"/>
        <end position="176"/>
    </location>
</feature>
<dbReference type="InterPro" id="IPR008160">
    <property type="entry name" value="Collagen"/>
</dbReference>
<accession>A0ABP0CXQ7</accession>